<dbReference type="CDD" id="cd01949">
    <property type="entry name" value="GGDEF"/>
    <property type="match status" value="1"/>
</dbReference>
<dbReference type="NCBIfam" id="TIGR00254">
    <property type="entry name" value="GGDEF"/>
    <property type="match status" value="1"/>
</dbReference>
<dbReference type="PROSITE" id="PS50887">
    <property type="entry name" value="GGDEF"/>
    <property type="match status" value="1"/>
</dbReference>
<keyword evidence="1" id="KW-0812">Transmembrane</keyword>
<dbReference type="Pfam" id="PF00990">
    <property type="entry name" value="GGDEF"/>
    <property type="match status" value="1"/>
</dbReference>
<dbReference type="GO" id="GO:0005886">
    <property type="term" value="C:plasma membrane"/>
    <property type="evidence" value="ECO:0007669"/>
    <property type="project" value="TreeGrafter"/>
</dbReference>
<keyword evidence="3" id="KW-0548">Nucleotidyltransferase</keyword>
<dbReference type="RefSeq" id="WP_048422304.1">
    <property type="nucleotide sequence ID" value="NZ_JYNU01000005.1"/>
</dbReference>
<dbReference type="SUPFAM" id="SSF55073">
    <property type="entry name" value="Nucleotide cyclase"/>
    <property type="match status" value="1"/>
</dbReference>
<feature type="transmembrane region" description="Helical" evidence="1">
    <location>
        <begin position="124"/>
        <end position="148"/>
    </location>
</feature>
<dbReference type="SMART" id="SM00267">
    <property type="entry name" value="GGDEF"/>
    <property type="match status" value="1"/>
</dbReference>
<feature type="transmembrane region" description="Helical" evidence="1">
    <location>
        <begin position="89"/>
        <end position="112"/>
    </location>
</feature>
<evidence type="ECO:0000313" key="3">
    <source>
        <dbReference type="EMBL" id="KMO80506.1"/>
    </source>
</evidence>
<name>A0A0J6Z7E0_9MYCO</name>
<feature type="domain" description="GGDEF" evidence="2">
    <location>
        <begin position="224"/>
        <end position="356"/>
    </location>
</feature>
<reference evidence="3 4" key="1">
    <citation type="journal article" date="2015" name="Genome Biol. Evol.">
        <title>Characterization of Three Mycobacterium spp. with Potential Use in Bioremediation by Genome Sequencing and Comparative Genomics.</title>
        <authorList>
            <person name="Das S."/>
            <person name="Pettersson B.M."/>
            <person name="Behra P.R."/>
            <person name="Ramesh M."/>
            <person name="Dasgupta S."/>
            <person name="Bhattacharya A."/>
            <person name="Kirsebom L.A."/>
        </authorList>
    </citation>
    <scope>NUCLEOTIDE SEQUENCE [LARGE SCALE GENOMIC DNA]</scope>
    <source>
        <strain evidence="3 4">DSM 44075</strain>
    </source>
</reference>
<dbReference type="PANTHER" id="PTHR45138:SF9">
    <property type="entry name" value="DIGUANYLATE CYCLASE DGCM-RELATED"/>
    <property type="match status" value="1"/>
</dbReference>
<dbReference type="PATRIC" id="fig|1807.14.peg.973"/>
<feature type="transmembrane region" description="Helical" evidence="1">
    <location>
        <begin position="32"/>
        <end position="50"/>
    </location>
</feature>
<keyword evidence="1" id="KW-0472">Membrane</keyword>
<keyword evidence="1" id="KW-1133">Transmembrane helix</keyword>
<organism evidence="3 4">
    <name type="scientific">Mycolicibacterium obuense</name>
    <dbReference type="NCBI Taxonomy" id="1807"/>
    <lineage>
        <taxon>Bacteria</taxon>
        <taxon>Bacillati</taxon>
        <taxon>Actinomycetota</taxon>
        <taxon>Actinomycetes</taxon>
        <taxon>Mycobacteriales</taxon>
        <taxon>Mycobacteriaceae</taxon>
        <taxon>Mycolicibacterium</taxon>
    </lineage>
</organism>
<dbReference type="PANTHER" id="PTHR45138">
    <property type="entry name" value="REGULATORY COMPONENTS OF SENSORY TRANSDUCTION SYSTEM"/>
    <property type="match status" value="1"/>
</dbReference>
<evidence type="ECO:0000256" key="1">
    <source>
        <dbReference type="SAM" id="Phobius"/>
    </source>
</evidence>
<dbReference type="Proteomes" id="UP000036313">
    <property type="component" value="Unassembled WGS sequence"/>
</dbReference>
<dbReference type="InterPro" id="IPR050469">
    <property type="entry name" value="Diguanylate_Cyclase"/>
</dbReference>
<dbReference type="GO" id="GO:0043709">
    <property type="term" value="P:cell adhesion involved in single-species biofilm formation"/>
    <property type="evidence" value="ECO:0007669"/>
    <property type="project" value="TreeGrafter"/>
</dbReference>
<dbReference type="EMBL" id="JYNU01000005">
    <property type="protein sequence ID" value="KMO80506.1"/>
    <property type="molecule type" value="Genomic_DNA"/>
</dbReference>
<dbReference type="GO" id="GO:1902201">
    <property type="term" value="P:negative regulation of bacterial-type flagellum-dependent cell motility"/>
    <property type="evidence" value="ECO:0007669"/>
    <property type="project" value="TreeGrafter"/>
</dbReference>
<proteinExistence type="predicted"/>
<evidence type="ECO:0000313" key="4">
    <source>
        <dbReference type="Proteomes" id="UP000036313"/>
    </source>
</evidence>
<feature type="transmembrane region" description="Helical" evidence="1">
    <location>
        <begin position="56"/>
        <end position="77"/>
    </location>
</feature>
<protein>
    <submittedName>
        <fullName evidence="3">Putative diguanylate cyclase AdrA</fullName>
        <ecNumber evidence="3">2.7.7.65</ecNumber>
    </submittedName>
</protein>
<comment type="caution">
    <text evidence="3">The sequence shown here is derived from an EMBL/GenBank/DDBJ whole genome shotgun (WGS) entry which is preliminary data.</text>
</comment>
<feature type="transmembrane region" description="Helical" evidence="1">
    <location>
        <begin position="160"/>
        <end position="184"/>
    </location>
</feature>
<accession>A0A0J6Z7E0</accession>
<evidence type="ECO:0000259" key="2">
    <source>
        <dbReference type="PROSITE" id="PS50887"/>
    </source>
</evidence>
<keyword evidence="3" id="KW-0808">Transferase</keyword>
<dbReference type="InterPro" id="IPR043128">
    <property type="entry name" value="Rev_trsase/Diguanyl_cyclase"/>
</dbReference>
<sequence length="359" mass="38307">MSAAQQWWALPDQYDWLSGYLHARRFDRPVRIGMAMISGAAVLFPLNALYDPGQVHGRVFLVVSVVVAAVHLGWLVLWLARWPTRGQSIAYGLCFSASVAASTWIAGVPSIGLVGCTALALPGIYFAFFHSSRLVTVNFAVALAVAGYHSVDLIRDGQAILAASMIVLVLQLNAVVPLVFQIAVHALGIDLIQSDRDPLTGLLNRRSFEREVVRAVLDGQHSGSHLVLVMIDLDRFKALNDAKGHSTGDDALVSIGHALTAEMPASSAIGRVGGEEFLVADIVAATQIPALAERARHAITLGRHSLTASVGTAAIDTAGIDSTNIVDTLQRLTAQADVAMYQAKRAGGNRVHHYVSDAK</sequence>
<gene>
    <name evidence="3" type="primary">adrA_1</name>
    <name evidence="3" type="ORF">MOBUDSM44075_00970</name>
</gene>
<dbReference type="Gene3D" id="3.30.70.270">
    <property type="match status" value="1"/>
</dbReference>
<dbReference type="AlphaFoldDB" id="A0A0J6Z7E0"/>
<dbReference type="InterPro" id="IPR000160">
    <property type="entry name" value="GGDEF_dom"/>
</dbReference>
<dbReference type="EC" id="2.7.7.65" evidence="3"/>
<dbReference type="InterPro" id="IPR029787">
    <property type="entry name" value="Nucleotide_cyclase"/>
</dbReference>
<dbReference type="GO" id="GO:0052621">
    <property type="term" value="F:diguanylate cyclase activity"/>
    <property type="evidence" value="ECO:0007669"/>
    <property type="project" value="UniProtKB-EC"/>
</dbReference>